<proteinExistence type="predicted"/>
<comment type="caution">
    <text evidence="2">The sequence shown here is derived from an EMBL/GenBank/DDBJ whole genome shotgun (WGS) entry which is preliminary data.</text>
</comment>
<dbReference type="EMBL" id="BQNB010008913">
    <property type="protein sequence ID" value="GJS56087.1"/>
    <property type="molecule type" value="Genomic_DNA"/>
</dbReference>
<evidence type="ECO:0000313" key="2">
    <source>
        <dbReference type="EMBL" id="GJS56087.1"/>
    </source>
</evidence>
<accession>A0ABQ4WT38</accession>
<feature type="region of interest" description="Disordered" evidence="1">
    <location>
        <begin position="15"/>
        <end position="43"/>
    </location>
</feature>
<protein>
    <submittedName>
        <fullName evidence="2">Uncharacterized protein</fullName>
    </submittedName>
</protein>
<dbReference type="EMBL" id="BQNB010015032">
    <property type="protein sequence ID" value="GJT35225.1"/>
    <property type="molecule type" value="Genomic_DNA"/>
</dbReference>
<evidence type="ECO:0000313" key="4">
    <source>
        <dbReference type="Proteomes" id="UP001151760"/>
    </source>
</evidence>
<name>A0ABQ4WT38_9ASTR</name>
<evidence type="ECO:0000256" key="1">
    <source>
        <dbReference type="SAM" id="MobiDB-lite"/>
    </source>
</evidence>
<organism evidence="2 4">
    <name type="scientific">Tanacetum coccineum</name>
    <dbReference type="NCBI Taxonomy" id="301880"/>
    <lineage>
        <taxon>Eukaryota</taxon>
        <taxon>Viridiplantae</taxon>
        <taxon>Streptophyta</taxon>
        <taxon>Embryophyta</taxon>
        <taxon>Tracheophyta</taxon>
        <taxon>Spermatophyta</taxon>
        <taxon>Magnoliopsida</taxon>
        <taxon>eudicotyledons</taxon>
        <taxon>Gunneridae</taxon>
        <taxon>Pentapetalae</taxon>
        <taxon>asterids</taxon>
        <taxon>campanulids</taxon>
        <taxon>Asterales</taxon>
        <taxon>Asteraceae</taxon>
        <taxon>Asteroideae</taxon>
        <taxon>Anthemideae</taxon>
        <taxon>Anthemidinae</taxon>
        <taxon>Tanacetum</taxon>
    </lineage>
</organism>
<gene>
    <name evidence="2" type="ORF">Tco_0629449</name>
    <name evidence="3" type="ORF">Tco_0925644</name>
</gene>
<reference evidence="2" key="2">
    <citation type="submission" date="2022-01" db="EMBL/GenBank/DDBJ databases">
        <authorList>
            <person name="Yamashiro T."/>
            <person name="Shiraishi A."/>
            <person name="Satake H."/>
            <person name="Nakayama K."/>
        </authorList>
    </citation>
    <scope>NUCLEOTIDE SEQUENCE</scope>
</reference>
<keyword evidence="4" id="KW-1185">Reference proteome</keyword>
<evidence type="ECO:0000313" key="3">
    <source>
        <dbReference type="EMBL" id="GJT35225.1"/>
    </source>
</evidence>
<dbReference type="Proteomes" id="UP001151760">
    <property type="component" value="Unassembled WGS sequence"/>
</dbReference>
<reference evidence="2" key="1">
    <citation type="journal article" date="2022" name="Int. J. Mol. Sci.">
        <title>Draft Genome of Tanacetum Coccineum: Genomic Comparison of Closely Related Tanacetum-Family Plants.</title>
        <authorList>
            <person name="Yamashiro T."/>
            <person name="Shiraishi A."/>
            <person name="Nakayama K."/>
            <person name="Satake H."/>
        </authorList>
    </citation>
    <scope>NUCLEOTIDE SEQUENCE</scope>
</reference>
<sequence length="239" mass="26571">MKLRSLMMLEGSEVNLTLSKGRQDSPKSPGFASFTTHPPPPPYVRSHQELLAQITGASDLPKLLLHQSPRLLHSSGRSVNRHCSPKDTLLMFKYSLVNDEGNVIMFLQSTLGKSGGKPLHRRQTGPLQNLLDYSYLICPCTKQRGAYASGSLTYRPPRRTRYCSNRGYGGHLWTGFVNIEESLNSLTRTGRPLHLKSLESVSSYRDHLSILNDEATNSYSQVECNLSGTTSASHLQLGR</sequence>